<sequence>MPVKWLLYWQPSTGQVSSQTLGDVMKSIESINGVRLGRWQVAASNHRPIQRDQSMPLPQEAARELLGLTFSEVPNKHYFVLRGEHMVVETHANMQNIMEKLQLYRNRLTIFFEGYQYQLGDFQVKAGRAVFAHSENLRGIVLEVEYVPVSSIEQTRILLQEFVELLQEVVAGQNMLGRFIHLEPNYTDYNLPDQYSWQHTALQYITLMVYFMSSTRS</sequence>
<dbReference type="GO" id="GO:0005634">
    <property type="term" value="C:nucleus"/>
    <property type="evidence" value="ECO:0007669"/>
    <property type="project" value="UniProtKB-SubCell"/>
</dbReference>
<dbReference type="GO" id="GO:0032991">
    <property type="term" value="C:protein-containing complex"/>
    <property type="evidence" value="ECO:0007669"/>
    <property type="project" value="UniProtKB-ARBA"/>
</dbReference>
<keyword evidence="3 4" id="KW-0539">Nucleus</keyword>
<gene>
    <name evidence="4" type="primary">MED20</name>
    <name evidence="5" type="ORF">R1flu_022055</name>
</gene>
<reference evidence="5 6" key="1">
    <citation type="submission" date="2024-09" db="EMBL/GenBank/DDBJ databases">
        <title>Chromosome-scale assembly of Riccia fluitans.</title>
        <authorList>
            <person name="Paukszto L."/>
            <person name="Sawicki J."/>
            <person name="Karawczyk K."/>
            <person name="Piernik-Szablinska J."/>
            <person name="Szczecinska M."/>
            <person name="Mazdziarz M."/>
        </authorList>
    </citation>
    <scope>NUCLEOTIDE SEQUENCE [LARGE SCALE GENOMIC DNA]</scope>
    <source>
        <strain evidence="5">Rf_01</strain>
        <tissue evidence="5">Aerial parts of the thallus</tissue>
    </source>
</reference>
<keyword evidence="4" id="KW-0805">Transcription regulation</keyword>
<dbReference type="InterPro" id="IPR013921">
    <property type="entry name" value="Mediator_Med20"/>
</dbReference>
<dbReference type="PANTHER" id="PTHR12465">
    <property type="entry name" value="UBIQUITIN SPECIFIC PROTEASE HOMOLOG 49"/>
    <property type="match status" value="1"/>
</dbReference>
<dbReference type="Proteomes" id="UP001605036">
    <property type="component" value="Unassembled WGS sequence"/>
</dbReference>
<evidence type="ECO:0000256" key="4">
    <source>
        <dbReference type="RuleBase" id="RU364152"/>
    </source>
</evidence>
<protein>
    <recommendedName>
        <fullName evidence="4">Mediator of RNA polymerase II transcription subunit 20</fullName>
    </recommendedName>
    <alternativeName>
        <fullName evidence="4">Mediator complex subunit 20</fullName>
    </alternativeName>
</protein>
<evidence type="ECO:0000256" key="1">
    <source>
        <dbReference type="ARBA" id="ARBA00004123"/>
    </source>
</evidence>
<name>A0ABD1ZR49_9MARC</name>
<comment type="subcellular location">
    <subcellularLocation>
        <location evidence="1 4">Nucleus</location>
    </subcellularLocation>
</comment>
<dbReference type="AlphaFoldDB" id="A0ABD1ZR49"/>
<comment type="similarity">
    <text evidence="2 4">Belongs to the Mediator complex subunit 20 family.</text>
</comment>
<comment type="function">
    <text evidence="4">Component of the Mediator complex, a coactivator involved in the regulated transcription of nearly all RNA polymerase II-dependent genes. Mediator functions as a bridge to convey information from gene-specific regulatory proteins to the basal RNA polymerase II transcription machinery. Mediator is recruited to promoters by direct interactions with regulatory proteins and serves as a scaffold for the assembly of a functional preinitiation complex with RNA polymerase II and the general transcription factors.</text>
</comment>
<evidence type="ECO:0000256" key="2">
    <source>
        <dbReference type="ARBA" id="ARBA00010743"/>
    </source>
</evidence>
<comment type="subunit">
    <text evidence="4">Component of the Mediator complex.</text>
</comment>
<proteinExistence type="inferred from homology"/>
<evidence type="ECO:0000256" key="3">
    <source>
        <dbReference type="ARBA" id="ARBA00023242"/>
    </source>
</evidence>
<dbReference type="Pfam" id="PF08612">
    <property type="entry name" value="Med20"/>
    <property type="match status" value="1"/>
</dbReference>
<organism evidence="5 6">
    <name type="scientific">Riccia fluitans</name>
    <dbReference type="NCBI Taxonomy" id="41844"/>
    <lineage>
        <taxon>Eukaryota</taxon>
        <taxon>Viridiplantae</taxon>
        <taxon>Streptophyta</taxon>
        <taxon>Embryophyta</taxon>
        <taxon>Marchantiophyta</taxon>
        <taxon>Marchantiopsida</taxon>
        <taxon>Marchantiidae</taxon>
        <taxon>Marchantiales</taxon>
        <taxon>Ricciaceae</taxon>
        <taxon>Riccia</taxon>
    </lineage>
</organism>
<comment type="caution">
    <text evidence="5">The sequence shown here is derived from an EMBL/GenBank/DDBJ whole genome shotgun (WGS) entry which is preliminary data.</text>
</comment>
<dbReference type="PANTHER" id="PTHR12465:SF0">
    <property type="entry name" value="MEDIATOR OF RNA POLYMERASE II TRANSCRIPTION SUBUNIT 20"/>
    <property type="match status" value="1"/>
</dbReference>
<evidence type="ECO:0000313" key="6">
    <source>
        <dbReference type="Proteomes" id="UP001605036"/>
    </source>
</evidence>
<keyword evidence="4" id="KW-0804">Transcription</keyword>
<evidence type="ECO:0000313" key="5">
    <source>
        <dbReference type="EMBL" id="KAL2653927.1"/>
    </source>
</evidence>
<accession>A0ABD1ZR49</accession>
<keyword evidence="4" id="KW-0010">Activator</keyword>
<keyword evidence="6" id="KW-1185">Reference proteome</keyword>
<dbReference type="EMBL" id="JBHFFA010000001">
    <property type="protein sequence ID" value="KAL2653927.1"/>
    <property type="molecule type" value="Genomic_DNA"/>
</dbReference>